<feature type="transmembrane region" description="Helical" evidence="5">
    <location>
        <begin position="20"/>
        <end position="45"/>
    </location>
</feature>
<dbReference type="STRING" id="888062.HMPREF9083_0096"/>
<feature type="transmembrane region" description="Helical" evidence="5">
    <location>
        <begin position="105"/>
        <end position="126"/>
    </location>
</feature>
<feature type="transmembrane region" description="Helical" evidence="5">
    <location>
        <begin position="51"/>
        <end position="84"/>
    </location>
</feature>
<dbReference type="GO" id="GO:0016787">
    <property type="term" value="F:hydrolase activity"/>
    <property type="evidence" value="ECO:0007669"/>
    <property type="project" value="UniProtKB-KW"/>
</dbReference>
<dbReference type="PANTHER" id="PTHR11603">
    <property type="entry name" value="AAA FAMILY ATPASE"/>
    <property type="match status" value="1"/>
</dbReference>
<dbReference type="GO" id="GO:0004518">
    <property type="term" value="F:nuclease activity"/>
    <property type="evidence" value="ECO:0007669"/>
    <property type="project" value="UniProtKB-KW"/>
</dbReference>
<feature type="transmembrane region" description="Helical" evidence="5">
    <location>
        <begin position="132"/>
        <end position="153"/>
    </location>
</feature>
<reference evidence="7 8" key="1">
    <citation type="submission" date="2011-02" db="EMBL/GenBank/DDBJ databases">
        <authorList>
            <person name="Muzny D."/>
            <person name="Qin X."/>
            <person name="Deng J."/>
            <person name="Jiang H."/>
            <person name="Liu Y."/>
            <person name="Qu J."/>
            <person name="Song X.-Z."/>
            <person name="Zhang L."/>
            <person name="Thornton R."/>
            <person name="Coyle M."/>
            <person name="Francisco L."/>
            <person name="Jackson L."/>
            <person name="Javaid M."/>
            <person name="Korchina V."/>
            <person name="Kovar C."/>
            <person name="Mata R."/>
            <person name="Mathew T."/>
            <person name="Ngo R."/>
            <person name="Nguyen L."/>
            <person name="Nguyen N."/>
            <person name="Okwuonu G."/>
            <person name="Ongeri F."/>
            <person name="Pham C."/>
            <person name="Simmons D."/>
            <person name="Wilczek-Boney K."/>
            <person name="Hale W."/>
            <person name="Jakkamsetti A."/>
            <person name="Pham P."/>
            <person name="Ruth R."/>
            <person name="San Lucas F."/>
            <person name="Warren J."/>
            <person name="Zhang J."/>
            <person name="Zhao Z."/>
            <person name="Zhou C."/>
            <person name="Zhu D."/>
            <person name="Lee S."/>
            <person name="Bess C."/>
            <person name="Blankenburg K."/>
            <person name="Forbes L."/>
            <person name="Fu Q."/>
            <person name="Gubbala S."/>
            <person name="Hirani K."/>
            <person name="Jayaseelan J.C."/>
            <person name="Lara F."/>
            <person name="Munidasa M."/>
            <person name="Palculict T."/>
            <person name="Patil S."/>
            <person name="Pu L.-L."/>
            <person name="Saada N."/>
            <person name="Tang L."/>
            <person name="Weissenberger G."/>
            <person name="Zhu Y."/>
            <person name="Hemphill L."/>
            <person name="Shang Y."/>
            <person name="Youmans B."/>
            <person name="Ayvaz T."/>
            <person name="Ross M."/>
            <person name="Santibanez J."/>
            <person name="Aqrawi P."/>
            <person name="Gross S."/>
            <person name="Joshi V."/>
            <person name="Fowler G."/>
            <person name="Nazareth L."/>
            <person name="Reid J."/>
            <person name="Worley K."/>
            <person name="Petrosino J."/>
            <person name="Highlander S."/>
            <person name="Gibbs R."/>
        </authorList>
    </citation>
    <scope>NUCLEOTIDE SEQUENCE [LARGE SCALE GENOMIC DNA]</scope>
    <source>
        <strain evidence="7 8">DSM 19965</strain>
    </source>
</reference>
<dbReference type="Proteomes" id="UP000003503">
    <property type="component" value="Unassembled WGS sequence"/>
</dbReference>
<keyword evidence="5" id="KW-0472">Membrane</keyword>
<dbReference type="CDD" id="cd09877">
    <property type="entry name" value="PIN_YacL-like"/>
    <property type="match status" value="1"/>
</dbReference>
<evidence type="ECO:0000256" key="4">
    <source>
        <dbReference type="ARBA" id="ARBA00022842"/>
    </source>
</evidence>
<dbReference type="InterPro" id="IPR002716">
    <property type="entry name" value="PIN_dom"/>
</dbReference>
<dbReference type="SUPFAM" id="SSF88723">
    <property type="entry name" value="PIN domain-like"/>
    <property type="match status" value="1"/>
</dbReference>
<protein>
    <submittedName>
        <fullName evidence="7">PIN/TRAM domain protein</fullName>
    </submittedName>
</protein>
<evidence type="ECO:0000313" key="7">
    <source>
        <dbReference type="EMBL" id="EGF16620.1"/>
    </source>
</evidence>
<accession>F2BV79</accession>
<dbReference type="AlphaFoldDB" id="F2BV79"/>
<evidence type="ECO:0000256" key="2">
    <source>
        <dbReference type="ARBA" id="ARBA00022722"/>
    </source>
</evidence>
<dbReference type="InterPro" id="IPR052041">
    <property type="entry name" value="Nucleic_acid_metab_PIN/TRAM"/>
</dbReference>
<organism evidence="7 8">
    <name type="scientific">Dialister micraerophilus DSM 19965</name>
    <dbReference type="NCBI Taxonomy" id="888062"/>
    <lineage>
        <taxon>Bacteria</taxon>
        <taxon>Bacillati</taxon>
        <taxon>Bacillota</taxon>
        <taxon>Negativicutes</taxon>
        <taxon>Veillonellales</taxon>
        <taxon>Veillonellaceae</taxon>
        <taxon>Dialister</taxon>
    </lineage>
</organism>
<keyword evidence="2" id="KW-0540">Nuclease</keyword>
<evidence type="ECO:0000313" key="8">
    <source>
        <dbReference type="Proteomes" id="UP000003503"/>
    </source>
</evidence>
<dbReference type="Pfam" id="PF01938">
    <property type="entry name" value="TRAM"/>
    <property type="match status" value="1"/>
</dbReference>
<gene>
    <name evidence="7" type="ORF">HMPREF9083_0096</name>
</gene>
<proteinExistence type="predicted"/>
<dbReference type="eggNOG" id="COG4956">
    <property type="taxonomic scope" value="Bacteria"/>
</dbReference>
<keyword evidence="4" id="KW-0460">Magnesium</keyword>
<dbReference type="PANTHER" id="PTHR11603:SF147">
    <property type="entry name" value="MEMBRANE PROTEIN"/>
    <property type="match status" value="1"/>
</dbReference>
<dbReference type="Pfam" id="PF01850">
    <property type="entry name" value="PIN"/>
    <property type="match status" value="1"/>
</dbReference>
<keyword evidence="5" id="KW-0812">Transmembrane</keyword>
<comment type="cofactor">
    <cofactor evidence="1">
        <name>Mg(2+)</name>
        <dbReference type="ChEBI" id="CHEBI:18420"/>
    </cofactor>
</comment>
<dbReference type="Gene3D" id="3.40.50.1010">
    <property type="entry name" value="5'-nuclease"/>
    <property type="match status" value="1"/>
</dbReference>
<evidence type="ECO:0000256" key="5">
    <source>
        <dbReference type="SAM" id="Phobius"/>
    </source>
</evidence>
<evidence type="ECO:0000256" key="1">
    <source>
        <dbReference type="ARBA" id="ARBA00001946"/>
    </source>
</evidence>
<evidence type="ECO:0000256" key="3">
    <source>
        <dbReference type="ARBA" id="ARBA00022801"/>
    </source>
</evidence>
<feature type="domain" description="TRAM" evidence="6">
    <location>
        <begin position="304"/>
        <end position="365"/>
    </location>
</feature>
<dbReference type="InterPro" id="IPR002792">
    <property type="entry name" value="TRAM_dom"/>
</dbReference>
<dbReference type="PROSITE" id="PS50926">
    <property type="entry name" value="TRAM"/>
    <property type="match status" value="1"/>
</dbReference>
<dbReference type="HOGENOM" id="CLU_050839_0_0_9"/>
<dbReference type="SMART" id="SM00670">
    <property type="entry name" value="PINc"/>
    <property type="match status" value="1"/>
</dbReference>
<keyword evidence="5" id="KW-1133">Transmembrane helix</keyword>
<sequence>MQYKLFIRGIYMSEKILRVIFIILFTILGIALSTQTSFILSLIVPENILNFMILGITIISGASIIINAIIGAFIGFFIAPYLINKLFKLTSHVEKSLTANSLQDLLIGTSGLFIGLIIANLVGLAFRSVPYIGPYISVVLSIVLGYIGMHLGINKKAEIWEWIICHGKESKNKKIGKLLDTNIIIDGRIADIFKTGFLEGPLVIPVFVLEELQKISDSSDILKRNRGRRGLDILNQMRKKQEDEVIIINDDFEDVNEVDSKLIKLARQKKYKIITNDYNLNKVAELQEIEVLNINDLAIAVKPVLIPGEEIVVQLIKHGKEEGQGVAYLDDGTMIVVENGSKSIGKQVSIMVTSVLQTAAGKMIFAKIGEKQV</sequence>
<evidence type="ECO:0000259" key="6">
    <source>
        <dbReference type="PROSITE" id="PS50926"/>
    </source>
</evidence>
<dbReference type="InterPro" id="IPR029060">
    <property type="entry name" value="PIN-like_dom_sf"/>
</dbReference>
<comment type="caution">
    <text evidence="7">The sequence shown here is derived from an EMBL/GenBank/DDBJ whole genome shotgun (WGS) entry which is preliminary data.</text>
</comment>
<dbReference type="EMBL" id="AFBB01000002">
    <property type="protein sequence ID" value="EGF16620.1"/>
    <property type="molecule type" value="Genomic_DNA"/>
</dbReference>
<keyword evidence="3" id="KW-0378">Hydrolase</keyword>
<name>F2BV79_9FIRM</name>
<keyword evidence="8" id="KW-1185">Reference proteome</keyword>